<feature type="domain" description="MutL C-terminal dimerisation" evidence="3">
    <location>
        <begin position="627"/>
        <end position="816"/>
    </location>
</feature>
<evidence type="ECO:0000259" key="3">
    <source>
        <dbReference type="SMART" id="SM00853"/>
    </source>
</evidence>
<protein>
    <recommendedName>
        <fullName evidence="3">MutL C-terminal dimerisation domain-containing protein</fullName>
    </recommendedName>
</protein>
<feature type="region of interest" description="Disordered" evidence="2">
    <location>
        <begin position="519"/>
        <end position="547"/>
    </location>
</feature>
<keyword evidence="5" id="KW-1185">Reference proteome</keyword>
<dbReference type="Gene3D" id="3.30.1540.20">
    <property type="entry name" value="MutL, C-terminal domain, dimerisation subdomain"/>
    <property type="match status" value="1"/>
</dbReference>
<dbReference type="SUPFAM" id="SSF55874">
    <property type="entry name" value="ATPase domain of HSP90 chaperone/DNA topoisomerase II/histidine kinase"/>
    <property type="match status" value="1"/>
</dbReference>
<dbReference type="InterPro" id="IPR042120">
    <property type="entry name" value="MutL_C_dimsub"/>
</dbReference>
<dbReference type="GO" id="GO:0032300">
    <property type="term" value="C:mismatch repair complex"/>
    <property type="evidence" value="ECO:0007669"/>
    <property type="project" value="InterPro"/>
</dbReference>
<name>A0AAD4PXV3_9EURO</name>
<dbReference type="InterPro" id="IPR042121">
    <property type="entry name" value="MutL_C_regsub"/>
</dbReference>
<comment type="caution">
    <text evidence="4">The sequence shown here is derived from an EMBL/GenBank/DDBJ whole genome shotgun (WGS) entry which is preliminary data.</text>
</comment>
<evidence type="ECO:0000256" key="1">
    <source>
        <dbReference type="ARBA" id="ARBA00006082"/>
    </source>
</evidence>
<evidence type="ECO:0000256" key="2">
    <source>
        <dbReference type="SAM" id="MobiDB-lite"/>
    </source>
</evidence>
<dbReference type="SMART" id="SM00853">
    <property type="entry name" value="MutL_C"/>
    <property type="match status" value="1"/>
</dbReference>
<dbReference type="GO" id="GO:0140664">
    <property type="term" value="F:ATP-dependent DNA damage sensor activity"/>
    <property type="evidence" value="ECO:0007669"/>
    <property type="project" value="InterPro"/>
</dbReference>
<dbReference type="InterPro" id="IPR014790">
    <property type="entry name" value="MutL_C"/>
</dbReference>
<dbReference type="Gene3D" id="3.30.565.10">
    <property type="entry name" value="Histidine kinase-like ATPase, C-terminal domain"/>
    <property type="match status" value="1"/>
</dbReference>
<dbReference type="GO" id="GO:0016887">
    <property type="term" value="F:ATP hydrolysis activity"/>
    <property type="evidence" value="ECO:0007669"/>
    <property type="project" value="InterPro"/>
</dbReference>
<sequence length="891" mass="100295">MPYSDTPIRPLPPEVAARVRSSVQITNLNEVVLELVKNALDADARSIDVVVDFRRGGLVVEDDGHGILSAEFNDGSGLCKAHNTSKIGRQSVFGCKGLFLSALATMSLLTITSRHSGQLQTNSLVFHHAEIISRFVPAPSHQAIRANQGTRITVNNLFGNMPVRLKHRASTLQRPEDLDKEWEELKRMLIALILPNERLRKLRVSDSDKSRVMNLRIPQLSSDNSGLDTTRLQMILTQSGLMSSSKMGSWVTMSANTPELSIEAYVSLSPSHTKLNQFISFGIDPIFPAHNSANPLYNEVNQLFAASDFGSTNSEPLLKGVLRGGPRWPMFYIRVGLSSSWKLSESNERTVESDRSLQHVIDVLDELFHQFLQQHHFRPRRTGHTPQIEGATNEKDGSIRNLTATRKQPPRDLRNFSSWSRVKSADDQAYSDLFSSDSKGRESLPAKSWTPRTDLRQLQSSYFSHTSPDTLNAEAHLKNSSLTLDECADKLISWVEPGTNDEILVNSRTGQCLPRETMFDKSKSEWRPRSTGAVMSNPSRGFMKRPQSAPVGKQSVWLESLMYSWENPVFSRPETPIMSIAATSHDKPHAADHARDDHLYRQVSSHGKSLDRSSGKLSREKVATACIIGQVDRKFILVRMSHNQGLVLVDQHAADERCRLEQLFSDMFKIEGSDDGSTWRTSIRIYELQVPLQIEIEEQEIHPFTNYMEYFASWGCRYKVNPNLDTNNSTILVTTLPIGIAERCRLEPTLVAELLRKGIWNRAGDRIPKKRFSSFKIDLSKRSFPWLDVIAGCPEGIIDLLNSRACRTAIMFNDNLSRTECANLVSRLSCCAFPFQCAHGRPSMIPVADESLFPSICLRSISYHQNEGHHEPEPPGFLEAFKKWDHQLLSP</sequence>
<evidence type="ECO:0000313" key="5">
    <source>
        <dbReference type="Proteomes" id="UP001201262"/>
    </source>
</evidence>
<dbReference type="AlphaFoldDB" id="A0AAD4PXV3"/>
<dbReference type="Gene3D" id="3.30.1370.100">
    <property type="entry name" value="MutL, C-terminal domain, regulatory subdomain"/>
    <property type="match status" value="1"/>
</dbReference>
<dbReference type="InterPro" id="IPR036890">
    <property type="entry name" value="HATPase_C_sf"/>
</dbReference>
<gene>
    <name evidence="4" type="ORF">BGW36DRAFT_302929</name>
</gene>
<dbReference type="RefSeq" id="XP_046069041.1">
    <property type="nucleotide sequence ID" value="XM_046211834.1"/>
</dbReference>
<evidence type="ECO:0000313" key="4">
    <source>
        <dbReference type="EMBL" id="KAH8693168.1"/>
    </source>
</evidence>
<dbReference type="Pfam" id="PF13589">
    <property type="entry name" value="HATPase_c_3"/>
    <property type="match status" value="1"/>
</dbReference>
<dbReference type="EMBL" id="JAJTJA010000010">
    <property type="protein sequence ID" value="KAH8693168.1"/>
    <property type="molecule type" value="Genomic_DNA"/>
</dbReference>
<dbReference type="GO" id="GO:0005524">
    <property type="term" value="F:ATP binding"/>
    <property type="evidence" value="ECO:0007669"/>
    <property type="project" value="InterPro"/>
</dbReference>
<organism evidence="4 5">
    <name type="scientific">Talaromyces proteolyticus</name>
    <dbReference type="NCBI Taxonomy" id="1131652"/>
    <lineage>
        <taxon>Eukaryota</taxon>
        <taxon>Fungi</taxon>
        <taxon>Dikarya</taxon>
        <taxon>Ascomycota</taxon>
        <taxon>Pezizomycotina</taxon>
        <taxon>Eurotiomycetes</taxon>
        <taxon>Eurotiomycetidae</taxon>
        <taxon>Eurotiales</taxon>
        <taxon>Trichocomaceae</taxon>
        <taxon>Talaromyces</taxon>
        <taxon>Talaromyces sect. Bacilispori</taxon>
    </lineage>
</organism>
<dbReference type="Pfam" id="PF08676">
    <property type="entry name" value="MutL_C"/>
    <property type="match status" value="1"/>
</dbReference>
<dbReference type="Proteomes" id="UP001201262">
    <property type="component" value="Unassembled WGS sequence"/>
</dbReference>
<dbReference type="PANTHER" id="PTHR10073:SF47">
    <property type="entry name" value="DNA MISMATCH REPAIR PROTEIN MLH3"/>
    <property type="match status" value="1"/>
</dbReference>
<comment type="similarity">
    <text evidence="1">Belongs to the DNA mismatch repair MutL/HexB family.</text>
</comment>
<proteinExistence type="inferred from homology"/>
<accession>A0AAD4PXV3</accession>
<reference evidence="4" key="1">
    <citation type="submission" date="2021-12" db="EMBL/GenBank/DDBJ databases">
        <title>Convergent genome expansion in fungi linked to evolution of root-endophyte symbiosis.</title>
        <authorList>
            <consortium name="DOE Joint Genome Institute"/>
            <person name="Ke Y.-H."/>
            <person name="Bonito G."/>
            <person name="Liao H.-L."/>
            <person name="Looney B."/>
            <person name="Rojas-Flechas A."/>
            <person name="Nash J."/>
            <person name="Hameed K."/>
            <person name="Schadt C."/>
            <person name="Martin F."/>
            <person name="Crous P.W."/>
            <person name="Miettinen O."/>
            <person name="Magnuson J.K."/>
            <person name="Labbe J."/>
            <person name="Jacobson D."/>
            <person name="Doktycz M.J."/>
            <person name="Veneault-Fourrey C."/>
            <person name="Kuo A."/>
            <person name="Mondo S."/>
            <person name="Calhoun S."/>
            <person name="Riley R."/>
            <person name="Ohm R."/>
            <person name="LaButti K."/>
            <person name="Andreopoulos B."/>
            <person name="Pangilinan J."/>
            <person name="Nolan M."/>
            <person name="Tritt A."/>
            <person name="Clum A."/>
            <person name="Lipzen A."/>
            <person name="Daum C."/>
            <person name="Barry K."/>
            <person name="Grigoriev I.V."/>
            <person name="Vilgalys R."/>
        </authorList>
    </citation>
    <scope>NUCLEOTIDE SEQUENCE</scope>
    <source>
        <strain evidence="4">PMI_201</strain>
    </source>
</reference>
<dbReference type="GO" id="GO:0006298">
    <property type="term" value="P:mismatch repair"/>
    <property type="evidence" value="ECO:0007669"/>
    <property type="project" value="InterPro"/>
</dbReference>
<feature type="compositionally biased region" description="Basic and acidic residues" evidence="2">
    <location>
        <begin position="519"/>
        <end position="528"/>
    </location>
</feature>
<feature type="region of interest" description="Disordered" evidence="2">
    <location>
        <begin position="432"/>
        <end position="451"/>
    </location>
</feature>
<dbReference type="InterPro" id="IPR037198">
    <property type="entry name" value="MutL_C_sf"/>
</dbReference>
<dbReference type="GeneID" id="70242121"/>
<dbReference type="PANTHER" id="PTHR10073">
    <property type="entry name" value="DNA MISMATCH REPAIR PROTEIN MLH, PMS, MUTL"/>
    <property type="match status" value="1"/>
</dbReference>
<dbReference type="SUPFAM" id="SSF118116">
    <property type="entry name" value="DNA mismatch repair protein MutL"/>
    <property type="match status" value="2"/>
</dbReference>
<feature type="region of interest" description="Disordered" evidence="2">
    <location>
        <begin position="378"/>
        <end position="418"/>
    </location>
</feature>
<dbReference type="InterPro" id="IPR038973">
    <property type="entry name" value="MutL/Mlh/Pms-like"/>
</dbReference>